<proteinExistence type="predicted"/>
<accession>A0A418SGB7</accession>
<dbReference type="AlphaFoldDB" id="A0A418SGB7"/>
<reference evidence="1 2" key="1">
    <citation type="submission" date="2020-08" db="EMBL/GenBank/DDBJ databases">
        <title>Genome sequence of Rhodobacteraceae bacterium Lw-13e.</title>
        <authorList>
            <person name="Poehlein A."/>
            <person name="Wolter L."/>
            <person name="Daniel R."/>
            <person name="Brinkhoff T."/>
        </authorList>
    </citation>
    <scope>NUCLEOTIDE SEQUENCE [LARGE SCALE GENOMIC DNA]</scope>
    <source>
        <strain evidence="1 2">Lw-13e</strain>
    </source>
</reference>
<dbReference type="Proteomes" id="UP000283786">
    <property type="component" value="Chromosome"/>
</dbReference>
<dbReference type="KEGG" id="palw:PSAL_028360"/>
<name>A0A418SGB7_9RHOB</name>
<organism evidence="1 2">
    <name type="scientific">Pseudooceanicola algae</name>
    <dbReference type="NCBI Taxonomy" id="1537215"/>
    <lineage>
        <taxon>Bacteria</taxon>
        <taxon>Pseudomonadati</taxon>
        <taxon>Pseudomonadota</taxon>
        <taxon>Alphaproteobacteria</taxon>
        <taxon>Rhodobacterales</taxon>
        <taxon>Paracoccaceae</taxon>
        <taxon>Pseudooceanicola</taxon>
    </lineage>
</organism>
<keyword evidence="2" id="KW-1185">Reference proteome</keyword>
<dbReference type="EMBL" id="CP060436">
    <property type="protein sequence ID" value="QPM91581.1"/>
    <property type="molecule type" value="Genomic_DNA"/>
</dbReference>
<dbReference type="RefSeq" id="WP_119839230.1">
    <property type="nucleotide sequence ID" value="NZ_CP060436.1"/>
</dbReference>
<sequence length="97" mass="10730">MLLLLTFKVDPDLFQRFEEYETRALAVLAGYGGEMVLRLRHLDSSGETHLLSVPDRDTLSAFLADPECVALQEAYADALPTPLVTKVAILESGQLPR</sequence>
<gene>
    <name evidence="1" type="ORF">PSAL_028360</name>
</gene>
<evidence type="ECO:0000313" key="1">
    <source>
        <dbReference type="EMBL" id="QPM91581.1"/>
    </source>
</evidence>
<dbReference type="OrthoDB" id="7875410at2"/>
<evidence type="ECO:0000313" key="2">
    <source>
        <dbReference type="Proteomes" id="UP000283786"/>
    </source>
</evidence>
<evidence type="ECO:0008006" key="3">
    <source>
        <dbReference type="Google" id="ProtNLM"/>
    </source>
</evidence>
<protein>
    <recommendedName>
        <fullName evidence="3">DUF1330 domain-containing protein</fullName>
    </recommendedName>
</protein>